<evidence type="ECO:0000256" key="6">
    <source>
        <dbReference type="ARBA" id="ARBA00023163"/>
    </source>
</evidence>
<feature type="domain" description="C2H2-type" evidence="9">
    <location>
        <begin position="248"/>
        <end position="278"/>
    </location>
</feature>
<dbReference type="InterPro" id="IPR051061">
    <property type="entry name" value="Zinc_finger_trans_reg"/>
</dbReference>
<feature type="domain" description="C2H2-type" evidence="9">
    <location>
        <begin position="119"/>
        <end position="149"/>
    </location>
</feature>
<evidence type="ECO:0000256" key="2">
    <source>
        <dbReference type="ARBA" id="ARBA00022723"/>
    </source>
</evidence>
<keyword evidence="2" id="KW-0479">Metal-binding</keyword>
<dbReference type="Gene3D" id="3.30.160.60">
    <property type="entry name" value="Classic Zinc Finger"/>
    <property type="match status" value="5"/>
</dbReference>
<dbReference type="InterPro" id="IPR013087">
    <property type="entry name" value="Znf_C2H2_type"/>
</dbReference>
<evidence type="ECO:0000313" key="10">
    <source>
        <dbReference type="EMBL" id="KAK4485642.1"/>
    </source>
</evidence>
<feature type="domain" description="C2H2-type" evidence="9">
    <location>
        <begin position="90"/>
        <end position="119"/>
    </location>
</feature>
<evidence type="ECO:0000256" key="1">
    <source>
        <dbReference type="ARBA" id="ARBA00004123"/>
    </source>
</evidence>
<comment type="caution">
    <text evidence="10">The sequence shown here is derived from an EMBL/GenBank/DDBJ whole genome shotgun (WGS) entry which is preliminary data.</text>
</comment>
<accession>A0ABR0D8Y5</accession>
<evidence type="ECO:0000256" key="5">
    <source>
        <dbReference type="ARBA" id="ARBA00023015"/>
    </source>
</evidence>
<sequence length="373" mass="43372">MGDEEENTRGAIFRDIRRYYCDYCGICRSKKSLISSHILSHHQDELKEKEQLEGKSDLEKLNKCEECGASFQKPAHLKQHMQSHSLDRPFKCPVDDCQSSYRRNDHLSRHMLQHQGKLFECPVEDCKQRFAFKSNMNRHMKEFHSEAAPANVEHPKEYVCPEPGCGKVFKYASKLRKHEDSHVKLDTVEAICSEPGCMKFFSNEQCLKDHIQSCHQYIDCDKCGTKQLKKNMKRHLRMHETVISSERVECSFEGCSLTFSTTSNLNQHIKAVHLEIKPYTCSIPGCHMKFAFKHVRDNHEKSGCHVYTPLFRYFCAQGDFVESDEQFRSRPRGGRKRTYPVIESLLRKRVVPPKESDLVMNNGCDFLSSGEYE</sequence>
<keyword evidence="4" id="KW-0862">Zinc</keyword>
<keyword evidence="6" id="KW-0804">Transcription</keyword>
<dbReference type="PANTHER" id="PTHR46179:SF13">
    <property type="entry name" value="C2H2-TYPE DOMAIN-CONTAINING PROTEIN"/>
    <property type="match status" value="1"/>
</dbReference>
<dbReference type="EMBL" id="JAYDYQ010002533">
    <property type="protein sequence ID" value="KAK4485642.1"/>
    <property type="molecule type" value="Genomic_DNA"/>
</dbReference>
<dbReference type="Pfam" id="PF00096">
    <property type="entry name" value="zf-C2H2"/>
    <property type="match status" value="4"/>
</dbReference>
<feature type="domain" description="C2H2-type" evidence="9">
    <location>
        <begin position="62"/>
        <end position="89"/>
    </location>
</feature>
<comment type="subcellular location">
    <subcellularLocation>
        <location evidence="1">Nucleus</location>
    </subcellularLocation>
</comment>
<keyword evidence="11" id="KW-1185">Reference proteome</keyword>
<dbReference type="SMART" id="SM00355">
    <property type="entry name" value="ZnF_C2H2"/>
    <property type="match status" value="9"/>
</dbReference>
<evidence type="ECO:0000256" key="3">
    <source>
        <dbReference type="ARBA" id="ARBA00022771"/>
    </source>
</evidence>
<evidence type="ECO:0000256" key="7">
    <source>
        <dbReference type="ARBA" id="ARBA00023242"/>
    </source>
</evidence>
<name>A0ABR0D8Y5_9LAMI</name>
<proteinExistence type="predicted"/>
<gene>
    <name evidence="10" type="ORF">RD792_008285</name>
</gene>
<dbReference type="PROSITE" id="PS50157">
    <property type="entry name" value="ZINC_FINGER_C2H2_2"/>
    <property type="match status" value="5"/>
</dbReference>
<reference evidence="10 11" key="1">
    <citation type="journal article" date="2023" name="bioRxiv">
        <title>Genome report: Whole genome sequence and annotation of Penstemon davidsonii.</title>
        <authorList>
            <person name="Ostevik K.L."/>
            <person name="Alabady M."/>
            <person name="Zhang M."/>
            <person name="Rausher M.D."/>
        </authorList>
    </citation>
    <scope>NUCLEOTIDE SEQUENCE [LARGE SCALE GENOMIC DNA]</scope>
    <source>
        <strain evidence="10">DNT005</strain>
        <tissue evidence="10">Whole leaf</tissue>
    </source>
</reference>
<feature type="domain" description="C2H2-type" evidence="9">
    <location>
        <begin position="158"/>
        <end position="187"/>
    </location>
</feature>
<dbReference type="InterPro" id="IPR036236">
    <property type="entry name" value="Znf_C2H2_sf"/>
</dbReference>
<keyword evidence="5" id="KW-0805">Transcription regulation</keyword>
<keyword evidence="7" id="KW-0539">Nucleus</keyword>
<evidence type="ECO:0000259" key="9">
    <source>
        <dbReference type="PROSITE" id="PS50157"/>
    </source>
</evidence>
<organism evidence="10 11">
    <name type="scientific">Penstemon davidsonii</name>
    <dbReference type="NCBI Taxonomy" id="160366"/>
    <lineage>
        <taxon>Eukaryota</taxon>
        <taxon>Viridiplantae</taxon>
        <taxon>Streptophyta</taxon>
        <taxon>Embryophyta</taxon>
        <taxon>Tracheophyta</taxon>
        <taxon>Spermatophyta</taxon>
        <taxon>Magnoliopsida</taxon>
        <taxon>eudicotyledons</taxon>
        <taxon>Gunneridae</taxon>
        <taxon>Pentapetalae</taxon>
        <taxon>asterids</taxon>
        <taxon>lamiids</taxon>
        <taxon>Lamiales</taxon>
        <taxon>Plantaginaceae</taxon>
        <taxon>Cheloneae</taxon>
        <taxon>Penstemon</taxon>
    </lineage>
</organism>
<dbReference type="PANTHER" id="PTHR46179">
    <property type="entry name" value="ZINC FINGER PROTEIN"/>
    <property type="match status" value="1"/>
</dbReference>
<protein>
    <recommendedName>
        <fullName evidence="9">C2H2-type domain-containing protein</fullName>
    </recommendedName>
</protein>
<evidence type="ECO:0000256" key="4">
    <source>
        <dbReference type="ARBA" id="ARBA00022833"/>
    </source>
</evidence>
<dbReference type="SUPFAM" id="SSF57667">
    <property type="entry name" value="beta-beta-alpha zinc fingers"/>
    <property type="match status" value="4"/>
</dbReference>
<evidence type="ECO:0000313" key="11">
    <source>
        <dbReference type="Proteomes" id="UP001291926"/>
    </source>
</evidence>
<evidence type="ECO:0000256" key="8">
    <source>
        <dbReference type="PROSITE-ProRule" id="PRU00042"/>
    </source>
</evidence>
<dbReference type="PROSITE" id="PS00028">
    <property type="entry name" value="ZINC_FINGER_C2H2_1"/>
    <property type="match status" value="7"/>
</dbReference>
<dbReference type="Proteomes" id="UP001291926">
    <property type="component" value="Unassembled WGS sequence"/>
</dbReference>
<keyword evidence="3 8" id="KW-0863">Zinc-finger</keyword>